<evidence type="ECO:0000313" key="3">
    <source>
        <dbReference type="EMBL" id="KAF9930982.1"/>
    </source>
</evidence>
<sequence length="836" mass="92999">TEYQLRTKEDELMIKSGQASILKDTLDTERREHAELKERVRTTDAEHRGEKTALEEKHRMALENVNMSHQFEVIQRILIFVVFGHMSRPTTTAAPPSSTQVFGHMSQSTSIAAPPSSTQVFGNIAHPPTSTAATPSSTQLPGHWTSPIPAPHPKGFEGFASTQSSVKLQPRNDGFSIHGFAAAPGSPRKSRSVSINNTTPEKPRPFQITVEPFKTAWQLDGLGSDIPTHSEEEIIRDKLLGGYENNYGLRNLLVMEADKERVSPLTGSQEYHKNIRLEQLAVACRVALSNLMVVINTTSKLEALKTTTDLLRISLILREPHHTLDAFHILTTLYSTYEEDMSQTICRGPIPFLENERENPLKVTPSESSLPSALACIHYLFLTRIAVPRPTSTGPAFPAMRKERKLSPDAEDHLDALVFQLMSLIATRQVASYKHLVRSWFAPLIRRRIYDDMLRMHLEQKQYQMLDRILGVLEIVTREIECSRLFIGWSVSQGKWTESFSQVDTFSDLIGIQVKDFFDITNGVIPQLKIRVFEILNRLLRINADQTKAIVFKTSLLKTIIYSIRSLVELAATVHYHRTKASVWQEKDLHNHGNGNGSGSGSSGTKINTSTTVTSTSSMVAITPKIEPMGPSSGNTNLPDIFSASRNNSFWGGGEVLQSTIPLTATSSSTATASTTASAGAGAGAATGSLLPSRLKGSSLFSSFQDPMTRRVLHRPSSVNTPMTKITNDIGAGSRKVLALMSKYNKVFDYAPVLRMAMEFVLRMLRSVVDYSKHLREKEPIEYRILAYAMSKVVVWDLGLATLAQELANDVLSELVFDEDEEEYFLSLVKDMDRNP</sequence>
<dbReference type="EMBL" id="JAAAHW010010082">
    <property type="protein sequence ID" value="KAF9930982.1"/>
    <property type="molecule type" value="Genomic_DNA"/>
</dbReference>
<proteinExistence type="predicted"/>
<feature type="region of interest" description="Disordered" evidence="2">
    <location>
        <begin position="180"/>
        <end position="205"/>
    </location>
</feature>
<accession>A0A9P6IN47</accession>
<organism evidence="3 4">
    <name type="scientific">Modicella reniformis</name>
    <dbReference type="NCBI Taxonomy" id="1440133"/>
    <lineage>
        <taxon>Eukaryota</taxon>
        <taxon>Fungi</taxon>
        <taxon>Fungi incertae sedis</taxon>
        <taxon>Mucoromycota</taxon>
        <taxon>Mortierellomycotina</taxon>
        <taxon>Mortierellomycetes</taxon>
        <taxon>Mortierellales</taxon>
        <taxon>Mortierellaceae</taxon>
        <taxon>Modicella</taxon>
    </lineage>
</organism>
<keyword evidence="1" id="KW-0175">Coiled coil</keyword>
<dbReference type="AlphaFoldDB" id="A0A9P6IN47"/>
<dbReference type="Proteomes" id="UP000749646">
    <property type="component" value="Unassembled WGS sequence"/>
</dbReference>
<feature type="non-terminal residue" evidence="3">
    <location>
        <position position="1"/>
    </location>
</feature>
<protein>
    <submittedName>
        <fullName evidence="3">Uncharacterized protein</fullName>
    </submittedName>
</protein>
<evidence type="ECO:0000256" key="2">
    <source>
        <dbReference type="SAM" id="MobiDB-lite"/>
    </source>
</evidence>
<name>A0A9P6IN47_9FUNG</name>
<dbReference type="OrthoDB" id="2395641at2759"/>
<feature type="coiled-coil region" evidence="1">
    <location>
        <begin position="19"/>
        <end position="46"/>
    </location>
</feature>
<evidence type="ECO:0000313" key="4">
    <source>
        <dbReference type="Proteomes" id="UP000749646"/>
    </source>
</evidence>
<comment type="caution">
    <text evidence="3">The sequence shown here is derived from an EMBL/GenBank/DDBJ whole genome shotgun (WGS) entry which is preliminary data.</text>
</comment>
<feature type="region of interest" description="Disordered" evidence="2">
    <location>
        <begin position="588"/>
        <end position="614"/>
    </location>
</feature>
<gene>
    <name evidence="3" type="ORF">BGZ65_005090</name>
</gene>
<feature type="compositionally biased region" description="Low complexity" evidence="2">
    <location>
        <begin position="603"/>
        <end position="614"/>
    </location>
</feature>
<keyword evidence="4" id="KW-1185">Reference proteome</keyword>
<evidence type="ECO:0000256" key="1">
    <source>
        <dbReference type="SAM" id="Coils"/>
    </source>
</evidence>
<reference evidence="3" key="1">
    <citation type="journal article" date="2020" name="Fungal Divers.">
        <title>Resolving the Mortierellaceae phylogeny through synthesis of multi-gene phylogenetics and phylogenomics.</title>
        <authorList>
            <person name="Vandepol N."/>
            <person name="Liber J."/>
            <person name="Desiro A."/>
            <person name="Na H."/>
            <person name="Kennedy M."/>
            <person name="Barry K."/>
            <person name="Grigoriev I.V."/>
            <person name="Miller A.N."/>
            <person name="O'Donnell K."/>
            <person name="Stajich J.E."/>
            <person name="Bonito G."/>
        </authorList>
    </citation>
    <scope>NUCLEOTIDE SEQUENCE</scope>
    <source>
        <strain evidence="3">MES-2147</strain>
    </source>
</reference>